<comment type="caution">
    <text evidence="3">The sequence shown here is derived from an EMBL/GenBank/DDBJ whole genome shotgun (WGS) entry which is preliminary data.</text>
</comment>
<keyword evidence="1" id="KW-0560">Oxidoreductase</keyword>
<dbReference type="PANTHER" id="PTHR43364:SF4">
    <property type="entry name" value="NAD(P)-LINKED OXIDOREDUCTASE SUPERFAMILY PROTEIN"/>
    <property type="match status" value="1"/>
</dbReference>
<feature type="domain" description="NADP-dependent oxidoreductase" evidence="2">
    <location>
        <begin position="24"/>
        <end position="301"/>
    </location>
</feature>
<keyword evidence="4" id="KW-1185">Reference proteome</keyword>
<dbReference type="Pfam" id="PF00248">
    <property type="entry name" value="Aldo_ket_red"/>
    <property type="match status" value="1"/>
</dbReference>
<sequence>TMTFGLESTDASTTSIRVRGVDNVKPFLEMFKSHGHIEIDTARIYCGGDTETVLGQLDIKNYKVATKVWPSAPKAHGAEALKRTFKESLEALKVQKVDILYLHAPDYSTPFEETIKAVDELYREGHIERFGLSNYAAWQVTLIHQLCKQNGYILPTVYQGMYNPITRDVVNELLPCLKALNIAFYAYNPIAGGLLSGQHNFGTEVEGGRFDTKTGIGKMYRARYWNTIFFEAIEKVQKITEDHNITLIDSALRWMAHHSDLGPNDGIIIGASSLKHLDENLNALKKGPLPEEVVNAYEEAWQNVKFACAPYFKAANSDAYKVFATDK</sequence>
<evidence type="ECO:0000256" key="1">
    <source>
        <dbReference type="ARBA" id="ARBA00023002"/>
    </source>
</evidence>
<accession>A0A9P6UJT8</accession>
<dbReference type="GO" id="GO:0016491">
    <property type="term" value="F:oxidoreductase activity"/>
    <property type="evidence" value="ECO:0007669"/>
    <property type="project" value="UniProtKB-KW"/>
</dbReference>
<dbReference type="EMBL" id="JAAAIP010001449">
    <property type="protein sequence ID" value="KAG0306650.1"/>
    <property type="molecule type" value="Genomic_DNA"/>
</dbReference>
<feature type="non-terminal residue" evidence="3">
    <location>
        <position position="327"/>
    </location>
</feature>
<organism evidence="3 4">
    <name type="scientific">Dissophora globulifera</name>
    <dbReference type="NCBI Taxonomy" id="979702"/>
    <lineage>
        <taxon>Eukaryota</taxon>
        <taxon>Fungi</taxon>
        <taxon>Fungi incertae sedis</taxon>
        <taxon>Mucoromycota</taxon>
        <taxon>Mortierellomycotina</taxon>
        <taxon>Mortierellomycetes</taxon>
        <taxon>Mortierellales</taxon>
        <taxon>Mortierellaceae</taxon>
        <taxon>Dissophora</taxon>
    </lineage>
</organism>
<evidence type="ECO:0000259" key="2">
    <source>
        <dbReference type="Pfam" id="PF00248"/>
    </source>
</evidence>
<dbReference type="PANTHER" id="PTHR43364">
    <property type="entry name" value="NADH-SPECIFIC METHYLGLYOXAL REDUCTASE-RELATED"/>
    <property type="match status" value="1"/>
</dbReference>
<dbReference type="InterPro" id="IPR023210">
    <property type="entry name" value="NADP_OxRdtase_dom"/>
</dbReference>
<reference evidence="3" key="1">
    <citation type="journal article" date="2020" name="Fungal Divers.">
        <title>Resolving the Mortierellaceae phylogeny through synthesis of multi-gene phylogenetics and phylogenomics.</title>
        <authorList>
            <person name="Vandepol N."/>
            <person name="Liber J."/>
            <person name="Desiro A."/>
            <person name="Na H."/>
            <person name="Kennedy M."/>
            <person name="Barry K."/>
            <person name="Grigoriev I.V."/>
            <person name="Miller A.N."/>
            <person name="O'Donnell K."/>
            <person name="Stajich J.E."/>
            <person name="Bonito G."/>
        </authorList>
    </citation>
    <scope>NUCLEOTIDE SEQUENCE</scope>
    <source>
        <strain evidence="3">REB-010B</strain>
    </source>
</reference>
<name>A0A9P6UJT8_9FUNG</name>
<dbReference type="InterPro" id="IPR050523">
    <property type="entry name" value="AKR_Detox_Biosynth"/>
</dbReference>
<dbReference type="SUPFAM" id="SSF51430">
    <property type="entry name" value="NAD(P)-linked oxidoreductase"/>
    <property type="match status" value="1"/>
</dbReference>
<dbReference type="Proteomes" id="UP000738325">
    <property type="component" value="Unassembled WGS sequence"/>
</dbReference>
<proteinExistence type="predicted"/>
<dbReference type="AlphaFoldDB" id="A0A9P6UJT8"/>
<dbReference type="InterPro" id="IPR036812">
    <property type="entry name" value="NAD(P)_OxRdtase_dom_sf"/>
</dbReference>
<dbReference type="CDD" id="cd19075">
    <property type="entry name" value="AKR_AKR7A1-5"/>
    <property type="match status" value="1"/>
</dbReference>
<evidence type="ECO:0000313" key="4">
    <source>
        <dbReference type="Proteomes" id="UP000738325"/>
    </source>
</evidence>
<dbReference type="Gene3D" id="3.20.20.100">
    <property type="entry name" value="NADP-dependent oxidoreductase domain"/>
    <property type="match status" value="1"/>
</dbReference>
<gene>
    <name evidence="3" type="ORF">BGZ99_001708</name>
</gene>
<evidence type="ECO:0000313" key="3">
    <source>
        <dbReference type="EMBL" id="KAG0306650.1"/>
    </source>
</evidence>
<protein>
    <recommendedName>
        <fullName evidence="2">NADP-dependent oxidoreductase domain-containing protein</fullName>
    </recommendedName>
</protein>
<dbReference type="OrthoDB" id="2310150at2759"/>